<dbReference type="SMART" id="SM00192">
    <property type="entry name" value="LDLa"/>
    <property type="match status" value="1"/>
</dbReference>
<sequence length="1187" mass="131339">MILGLKQLDMPDTVSECTSVSQHALNHWLMTDWVCFLFYRASAITQTCLPGRGEILIRSHVDETSGSKSGLFESPGWSDQERSETRCVYRFIADVGEKVHIRFSQFRLSGEMPLCSDDFLDIYIDVASSSLDIDRESALLTHLASGEPHTTTPFSAAVYSSVLDKSALLGRYCGEHLNGGAVDFVSLHREIVLDFFLSHVQPDNGHGFISSRLFGFNGSYEFISDTTFYPGRAISPSELPLPIPPGSYPSCRFRIEATSTDTGEATSNSDELSGTSGELVSPTYPGFHPDGLVCAYQLIGLPSQRINVDVIDLNLPEQSSTCPTDYLLFYDGSTPDRSNPPIGTHFCGEKKKFRVVSSDSSLFILFVTGAVSTSLGFNSHHPTTLLPGFTRRGFRLRYTFSEFILPISIKYKIWHIRGTECDYMIRSHGQSESVFDSPTYGTERRLGPDRVCSFYFLGAHHVQHTETARIGFEEIDLPEPSSGSKECDRGFLAVYGSRALDGIHQFTEPPKDLAFDPEGLNIKPDQIWCDRDDQIKMLTVGKSLDSTPIVGRQSLLLMRLNASGVKSPGLKASFRVLYKFGRDFGIPGAPVDPETCRFVYAQTSQLLSHIGLGESGGDGRLSKTYQSHDSGWTNSPNYPNNYPPNIMCIYVFVPKQGTEYIRLSFGSFDTQQNDQPLENTARSPLARNPCGQDFLEIAEIHLPLNDLALKQILAMSSQLPSSNFEQTNWVKQWQEINDELRSQTGVDYDVINSLAVYCGTQIPGPVISSRFPSALVARFYSDQTINLKGFTLHYEFLDKSSTKVCGSNNSAGESGGLIETPNFPNAYPSDMNCAWYLQGTSTESQIQLHFEHFNLEGSERDCSKAVVRVFEGGAQRPAFELCGNYTNMPPLITSSSSVVIRFHTVSDNKKANGFRLIWNELLAVGSDGHCDGFRCLHTKLCIPKSLECNGLPNCGAYTQAGNLITDNSDELAKCSHTISYNFVHIGLGVLLTFVLLLGLAGFIYYRERKRRKKLPTDPLAELTGSRHSLTSSHMAVKAHGHSTNRSRNHAHVHSHHNSRSHIHVDGDPFNKLSQSSSNINAQSRRKPHSYDRRLLPGPDNPSKVGHSCASRHQLVSVKELQRGCSINSARLPRRPQRSALHRAGSLHRNGGLHTGSSTSIIVAPGSGLSDTDGGFYIREKMQKISIV</sequence>
<dbReference type="Gene3D" id="4.10.400.10">
    <property type="entry name" value="Low-density Lipoprotein Receptor"/>
    <property type="match status" value="1"/>
</dbReference>
<keyword evidence="1" id="KW-1015">Disulfide bond</keyword>
<gene>
    <name evidence="6" type="ORF">CDAUBV1_LOCUS9421</name>
</gene>
<comment type="caution">
    <text evidence="6">The sequence shown here is derived from an EMBL/GenBank/DDBJ whole genome shotgun (WGS) entry which is preliminary data.</text>
</comment>
<feature type="region of interest" description="Disordered" evidence="3">
    <location>
        <begin position="1016"/>
        <end position="1106"/>
    </location>
</feature>
<reference evidence="6" key="1">
    <citation type="submission" date="2024-06" db="EMBL/GenBank/DDBJ databases">
        <authorList>
            <person name="Liu X."/>
            <person name="Lenzi L."/>
            <person name="Haldenby T S."/>
            <person name="Uol C."/>
        </authorList>
    </citation>
    <scope>NUCLEOTIDE SEQUENCE</scope>
</reference>
<dbReference type="PROSITE" id="PS01180">
    <property type="entry name" value="CUB"/>
    <property type="match status" value="4"/>
</dbReference>
<protein>
    <recommendedName>
        <fullName evidence="5">CUB domain-containing protein</fullName>
    </recommendedName>
</protein>
<evidence type="ECO:0000256" key="3">
    <source>
        <dbReference type="SAM" id="MobiDB-lite"/>
    </source>
</evidence>
<dbReference type="Proteomes" id="UP001497525">
    <property type="component" value="Unassembled WGS sequence"/>
</dbReference>
<dbReference type="CDD" id="cd00041">
    <property type="entry name" value="CUB"/>
    <property type="match status" value="3"/>
</dbReference>
<evidence type="ECO:0000256" key="4">
    <source>
        <dbReference type="SAM" id="Phobius"/>
    </source>
</evidence>
<proteinExistence type="predicted"/>
<feature type="domain" description="CUB" evidence="5">
    <location>
        <begin position="805"/>
        <end position="921"/>
    </location>
</feature>
<feature type="compositionally biased region" description="Basic residues" evidence="3">
    <location>
        <begin position="1036"/>
        <end position="1061"/>
    </location>
</feature>
<dbReference type="InterPro" id="IPR053207">
    <property type="entry name" value="Non-NMDA_GluR_Accessory"/>
</dbReference>
<feature type="domain" description="CUB" evidence="5">
    <location>
        <begin position="251"/>
        <end position="384"/>
    </location>
</feature>
<keyword evidence="4" id="KW-0812">Transmembrane</keyword>
<organism evidence="6 7">
    <name type="scientific">Calicophoron daubneyi</name>
    <name type="common">Rumen fluke</name>
    <name type="synonym">Paramphistomum daubneyi</name>
    <dbReference type="NCBI Taxonomy" id="300641"/>
    <lineage>
        <taxon>Eukaryota</taxon>
        <taxon>Metazoa</taxon>
        <taxon>Spiralia</taxon>
        <taxon>Lophotrochozoa</taxon>
        <taxon>Platyhelminthes</taxon>
        <taxon>Trematoda</taxon>
        <taxon>Digenea</taxon>
        <taxon>Plagiorchiida</taxon>
        <taxon>Pronocephalata</taxon>
        <taxon>Paramphistomoidea</taxon>
        <taxon>Paramphistomidae</taxon>
        <taxon>Calicophoron</taxon>
    </lineage>
</organism>
<dbReference type="SUPFAM" id="SSF49854">
    <property type="entry name" value="Spermadhesin, CUB domain"/>
    <property type="match status" value="4"/>
</dbReference>
<evidence type="ECO:0000313" key="7">
    <source>
        <dbReference type="Proteomes" id="UP001497525"/>
    </source>
</evidence>
<comment type="caution">
    <text evidence="2">Lacks conserved residue(s) required for the propagation of feature annotation.</text>
</comment>
<dbReference type="InterPro" id="IPR000859">
    <property type="entry name" value="CUB_dom"/>
</dbReference>
<evidence type="ECO:0000259" key="5">
    <source>
        <dbReference type="PROSITE" id="PS01180"/>
    </source>
</evidence>
<dbReference type="SMART" id="SM00042">
    <property type="entry name" value="CUB"/>
    <property type="match status" value="4"/>
</dbReference>
<feature type="domain" description="CUB" evidence="5">
    <location>
        <begin position="617"/>
        <end position="797"/>
    </location>
</feature>
<dbReference type="CDD" id="cd00112">
    <property type="entry name" value="LDLa"/>
    <property type="match status" value="1"/>
</dbReference>
<dbReference type="Gene3D" id="2.60.120.290">
    <property type="entry name" value="Spermadhesin, CUB domain"/>
    <property type="match status" value="4"/>
</dbReference>
<dbReference type="Pfam" id="PF00431">
    <property type="entry name" value="CUB"/>
    <property type="match status" value="4"/>
</dbReference>
<dbReference type="EMBL" id="CAXLJL010000256">
    <property type="protein sequence ID" value="CAL5135249.1"/>
    <property type="molecule type" value="Genomic_DNA"/>
</dbReference>
<keyword evidence="4" id="KW-1133">Transmembrane helix</keyword>
<dbReference type="GO" id="GO:0005886">
    <property type="term" value="C:plasma membrane"/>
    <property type="evidence" value="ECO:0007669"/>
    <property type="project" value="TreeGrafter"/>
</dbReference>
<feature type="transmembrane region" description="Helical" evidence="4">
    <location>
        <begin position="982"/>
        <end position="1005"/>
    </location>
</feature>
<accession>A0AAV2TDN0</accession>
<dbReference type="InterPro" id="IPR035914">
    <property type="entry name" value="Sperma_CUB_dom_sf"/>
</dbReference>
<dbReference type="AlphaFoldDB" id="A0AAV2TDN0"/>
<evidence type="ECO:0000313" key="6">
    <source>
        <dbReference type="EMBL" id="CAL5135249.1"/>
    </source>
</evidence>
<evidence type="ECO:0000256" key="2">
    <source>
        <dbReference type="PROSITE-ProRule" id="PRU00059"/>
    </source>
</evidence>
<evidence type="ECO:0000256" key="1">
    <source>
        <dbReference type="ARBA" id="ARBA00023157"/>
    </source>
</evidence>
<dbReference type="PANTHER" id="PTHR47537">
    <property type="entry name" value="CUBILIN"/>
    <property type="match status" value="1"/>
</dbReference>
<feature type="compositionally biased region" description="Polar residues" evidence="3">
    <location>
        <begin position="1071"/>
        <end position="1082"/>
    </location>
</feature>
<dbReference type="InterPro" id="IPR036055">
    <property type="entry name" value="LDL_receptor-like_sf"/>
</dbReference>
<keyword evidence="4" id="KW-0472">Membrane</keyword>
<dbReference type="InterPro" id="IPR002172">
    <property type="entry name" value="LDrepeatLR_classA_rpt"/>
</dbReference>
<name>A0AAV2TDN0_CALDB</name>
<dbReference type="PANTHER" id="PTHR47537:SF6">
    <property type="entry name" value="CUB DOMAIN-CONTAINING PROTEIN"/>
    <property type="match status" value="1"/>
</dbReference>
<feature type="domain" description="CUB" evidence="5">
    <location>
        <begin position="52"/>
        <end position="223"/>
    </location>
</feature>